<evidence type="ECO:0000313" key="2">
    <source>
        <dbReference type="Proteomes" id="UP000324222"/>
    </source>
</evidence>
<comment type="caution">
    <text evidence="1">The sequence shown here is derived from an EMBL/GenBank/DDBJ whole genome shotgun (WGS) entry which is preliminary data.</text>
</comment>
<proteinExistence type="predicted"/>
<accession>A0A5B7GVL3</accession>
<keyword evidence="2" id="KW-1185">Reference proteome</keyword>
<reference evidence="1 2" key="1">
    <citation type="submission" date="2019-05" db="EMBL/GenBank/DDBJ databases">
        <title>Another draft genome of Portunus trituberculatus and its Hox gene families provides insights of decapod evolution.</title>
        <authorList>
            <person name="Jeong J.-H."/>
            <person name="Song I."/>
            <person name="Kim S."/>
            <person name="Choi T."/>
            <person name="Kim D."/>
            <person name="Ryu S."/>
            <person name="Kim W."/>
        </authorList>
    </citation>
    <scope>NUCLEOTIDE SEQUENCE [LARGE SCALE GENOMIC DNA]</scope>
    <source>
        <tissue evidence="1">Muscle</tissue>
    </source>
</reference>
<evidence type="ECO:0000313" key="1">
    <source>
        <dbReference type="EMBL" id="MPC61579.1"/>
    </source>
</evidence>
<sequence length="131" mass="14654">MGCPTHLEATHRCSGAPTHATHITPLLSSSIVTLRIVKLSLHRTSFIFITKSYVEVLSSVNPQATFPTRESRFPSMSIPETRSCHPSLPWLVSSYFYSATNEKRKMEGRFGNLRTTTTTTTTTTPLRRSIP</sequence>
<name>A0A5B7GVL3_PORTR</name>
<dbReference type="AlphaFoldDB" id="A0A5B7GVL3"/>
<protein>
    <submittedName>
        <fullName evidence="1">Uncharacterized protein</fullName>
    </submittedName>
</protein>
<dbReference type="Proteomes" id="UP000324222">
    <property type="component" value="Unassembled WGS sequence"/>
</dbReference>
<organism evidence="1 2">
    <name type="scientific">Portunus trituberculatus</name>
    <name type="common">Swimming crab</name>
    <name type="synonym">Neptunus trituberculatus</name>
    <dbReference type="NCBI Taxonomy" id="210409"/>
    <lineage>
        <taxon>Eukaryota</taxon>
        <taxon>Metazoa</taxon>
        <taxon>Ecdysozoa</taxon>
        <taxon>Arthropoda</taxon>
        <taxon>Crustacea</taxon>
        <taxon>Multicrustacea</taxon>
        <taxon>Malacostraca</taxon>
        <taxon>Eumalacostraca</taxon>
        <taxon>Eucarida</taxon>
        <taxon>Decapoda</taxon>
        <taxon>Pleocyemata</taxon>
        <taxon>Brachyura</taxon>
        <taxon>Eubrachyura</taxon>
        <taxon>Portunoidea</taxon>
        <taxon>Portunidae</taxon>
        <taxon>Portuninae</taxon>
        <taxon>Portunus</taxon>
    </lineage>
</organism>
<dbReference type="EMBL" id="VSRR010018669">
    <property type="protein sequence ID" value="MPC61579.1"/>
    <property type="molecule type" value="Genomic_DNA"/>
</dbReference>
<gene>
    <name evidence="1" type="ORF">E2C01_055652</name>
</gene>